<sequence length="100" mass="10128">MARRRASGVLLSLLAAGAWIGLLPGEAMAAQGSLKVSGAEYLNPGAGCYPGQEAPLLVENETNTTVAVFAGSQCNGERLANLPPQSSAELTTGGSVYVAH</sequence>
<feature type="region of interest" description="Disordered" evidence="1">
    <location>
        <begin position="80"/>
        <end position="100"/>
    </location>
</feature>
<accession>A0ABU2JUM1</accession>
<organism evidence="2 3">
    <name type="scientific">Streptomyces chisholmiae</name>
    <dbReference type="NCBI Taxonomy" id="3075540"/>
    <lineage>
        <taxon>Bacteria</taxon>
        <taxon>Bacillati</taxon>
        <taxon>Actinomycetota</taxon>
        <taxon>Actinomycetes</taxon>
        <taxon>Kitasatosporales</taxon>
        <taxon>Streptomycetaceae</taxon>
        <taxon>Streptomyces</taxon>
    </lineage>
</organism>
<protein>
    <recommendedName>
        <fullName evidence="4">Secreted protein</fullName>
    </recommendedName>
</protein>
<dbReference type="EMBL" id="JAVREO010000012">
    <property type="protein sequence ID" value="MDT0268683.1"/>
    <property type="molecule type" value="Genomic_DNA"/>
</dbReference>
<dbReference type="Proteomes" id="UP001183410">
    <property type="component" value="Unassembled WGS sequence"/>
</dbReference>
<evidence type="ECO:0000256" key="1">
    <source>
        <dbReference type="SAM" id="MobiDB-lite"/>
    </source>
</evidence>
<proteinExistence type="predicted"/>
<feature type="compositionally biased region" description="Polar residues" evidence="1">
    <location>
        <begin position="83"/>
        <end position="94"/>
    </location>
</feature>
<evidence type="ECO:0000313" key="3">
    <source>
        <dbReference type="Proteomes" id="UP001183410"/>
    </source>
</evidence>
<reference evidence="3" key="1">
    <citation type="submission" date="2023-07" db="EMBL/GenBank/DDBJ databases">
        <title>30 novel species of actinomycetes from the DSMZ collection.</title>
        <authorList>
            <person name="Nouioui I."/>
        </authorList>
    </citation>
    <scope>NUCLEOTIDE SEQUENCE [LARGE SCALE GENOMIC DNA]</scope>
    <source>
        <strain evidence="3">DSM 44915</strain>
    </source>
</reference>
<keyword evidence="3" id="KW-1185">Reference proteome</keyword>
<dbReference type="RefSeq" id="WP_311668770.1">
    <property type="nucleotide sequence ID" value="NZ_JAVREO010000012.1"/>
</dbReference>
<evidence type="ECO:0000313" key="2">
    <source>
        <dbReference type="EMBL" id="MDT0268683.1"/>
    </source>
</evidence>
<name>A0ABU2JUM1_9ACTN</name>
<comment type="caution">
    <text evidence="2">The sequence shown here is derived from an EMBL/GenBank/DDBJ whole genome shotgun (WGS) entry which is preliminary data.</text>
</comment>
<evidence type="ECO:0008006" key="4">
    <source>
        <dbReference type="Google" id="ProtNLM"/>
    </source>
</evidence>
<gene>
    <name evidence="2" type="ORF">RM844_20565</name>
</gene>